<keyword evidence="2" id="KW-0479">Metal-binding</keyword>
<organism evidence="5 6">
    <name type="scientific">Urochloa decumbens</name>
    <dbReference type="NCBI Taxonomy" id="240449"/>
    <lineage>
        <taxon>Eukaryota</taxon>
        <taxon>Viridiplantae</taxon>
        <taxon>Streptophyta</taxon>
        <taxon>Embryophyta</taxon>
        <taxon>Tracheophyta</taxon>
        <taxon>Spermatophyta</taxon>
        <taxon>Magnoliopsida</taxon>
        <taxon>Liliopsida</taxon>
        <taxon>Poales</taxon>
        <taxon>Poaceae</taxon>
        <taxon>PACMAD clade</taxon>
        <taxon>Panicoideae</taxon>
        <taxon>Panicodae</taxon>
        <taxon>Paniceae</taxon>
        <taxon>Melinidinae</taxon>
        <taxon>Urochloa</taxon>
    </lineage>
</organism>
<evidence type="ECO:0000313" key="6">
    <source>
        <dbReference type="Proteomes" id="UP001497457"/>
    </source>
</evidence>
<dbReference type="SUPFAM" id="SSF53335">
    <property type="entry name" value="S-adenosyl-L-methionine-dependent methyltransferases"/>
    <property type="match status" value="1"/>
</dbReference>
<dbReference type="EMBL" id="OZ075136">
    <property type="protein sequence ID" value="CAL5003406.1"/>
    <property type="molecule type" value="Genomic_DNA"/>
</dbReference>
<sequence>MATKQQQCLCVNQADGEAGYARNSAIQSTGQSWIKPAVEEAVIGLLQLKSTGAPSSIVIADLGCSNGPNALALVSTAVTAVLHHHAAQHHQAPPELRVLLNDLPDNDFNDVAKRLVSFQQSTQSSGMVMTAGIVPGSFYKRLFPNNFLDLVVSSNTLHWISEAPQELKSNMIPLYDEDEGLRQTRRPLVIQAYREQFRKDFTLFLKMRAQELVPGGRMVVSMLGSRHYDCFAPWDVVTIPLNDMASKGLISREMLDCFYIPMYGPSDMELHEVIQDEGSFEINKMHVHEVDKSLMAPNTMAHAMRAVFEPMIVEHFGLSSDVMDEFVRTLEHHLTPGSPHHTYLIGDTVLVSVSLTRFDVSHTTHRTN</sequence>
<dbReference type="Pfam" id="PF03492">
    <property type="entry name" value="Methyltransf_7"/>
    <property type="match status" value="1"/>
</dbReference>
<evidence type="ECO:0000256" key="3">
    <source>
        <dbReference type="ARBA" id="ARBA00022842"/>
    </source>
</evidence>
<dbReference type="InterPro" id="IPR005299">
    <property type="entry name" value="MeTrfase_7"/>
</dbReference>
<reference evidence="5" key="1">
    <citation type="submission" date="2024-10" db="EMBL/GenBank/DDBJ databases">
        <authorList>
            <person name="Ryan C."/>
        </authorList>
    </citation>
    <scope>NUCLEOTIDE SEQUENCE [LARGE SCALE GENOMIC DNA]</scope>
</reference>
<evidence type="ECO:0000256" key="1">
    <source>
        <dbReference type="ARBA" id="ARBA00008908"/>
    </source>
</evidence>
<dbReference type="AlphaFoldDB" id="A0ABC9BPG8"/>
<dbReference type="EMBL" id="OZ075135">
    <property type="protein sequence ID" value="CAL4997369.1"/>
    <property type="molecule type" value="Genomic_DNA"/>
</dbReference>
<dbReference type="Proteomes" id="UP001497457">
    <property type="component" value="Chromosome 26rd"/>
</dbReference>
<dbReference type="Gene3D" id="1.10.1200.270">
    <property type="entry name" value="Methyltransferase, alpha-helical capping domain"/>
    <property type="match status" value="1"/>
</dbReference>
<dbReference type="InterPro" id="IPR029063">
    <property type="entry name" value="SAM-dependent_MTases_sf"/>
</dbReference>
<evidence type="ECO:0000256" key="2">
    <source>
        <dbReference type="ARBA" id="ARBA00022723"/>
    </source>
</evidence>
<dbReference type="PANTHER" id="PTHR31009">
    <property type="entry name" value="S-ADENOSYL-L-METHIONINE:CARBOXYL METHYLTRANSFERASE FAMILY PROTEIN"/>
    <property type="match status" value="1"/>
</dbReference>
<dbReference type="GO" id="GO:0046872">
    <property type="term" value="F:metal ion binding"/>
    <property type="evidence" value="ECO:0007669"/>
    <property type="project" value="UniProtKB-KW"/>
</dbReference>
<gene>
    <name evidence="4" type="ORF">URODEC1_LOCUS63356</name>
    <name evidence="5" type="ORF">URODEC1_LOCUS66395</name>
</gene>
<comment type="similarity">
    <text evidence="1">Belongs to the methyltransferase superfamily. Type-7 methyltransferase family. SABATH subfamily.</text>
</comment>
<name>A0ABC9BPG8_9POAL</name>
<dbReference type="Gene3D" id="3.40.50.150">
    <property type="entry name" value="Vaccinia Virus protein VP39"/>
    <property type="match status" value="1"/>
</dbReference>
<evidence type="ECO:0000313" key="4">
    <source>
        <dbReference type="EMBL" id="CAL4997369.1"/>
    </source>
</evidence>
<accession>A0ABC9BPG8</accession>
<keyword evidence="6" id="KW-1185">Reference proteome</keyword>
<proteinExistence type="inferred from homology"/>
<protein>
    <submittedName>
        <fullName evidence="5">Uncharacterized protein</fullName>
    </submittedName>
</protein>
<evidence type="ECO:0000313" key="5">
    <source>
        <dbReference type="EMBL" id="CAL5003406.1"/>
    </source>
</evidence>
<dbReference type="InterPro" id="IPR042086">
    <property type="entry name" value="MeTrfase_capping"/>
</dbReference>
<keyword evidence="3" id="KW-0460">Magnesium</keyword>
<dbReference type="Proteomes" id="UP001497457">
    <property type="component" value="Chromosome 25rd"/>
</dbReference>